<dbReference type="STRING" id="416873.SAMN04487951_10319"/>
<name>A0A1G9Z8S8_9GAMM</name>
<organism evidence="1 2">
    <name type="scientific">Vreelandella arcis</name>
    <dbReference type="NCBI Taxonomy" id="416873"/>
    <lineage>
        <taxon>Bacteria</taxon>
        <taxon>Pseudomonadati</taxon>
        <taxon>Pseudomonadota</taxon>
        <taxon>Gammaproteobacteria</taxon>
        <taxon>Oceanospirillales</taxon>
        <taxon>Halomonadaceae</taxon>
        <taxon>Vreelandella</taxon>
    </lineage>
</organism>
<proteinExistence type="predicted"/>
<evidence type="ECO:0000313" key="1">
    <source>
        <dbReference type="EMBL" id="SDN17759.1"/>
    </source>
</evidence>
<keyword evidence="2" id="KW-1185">Reference proteome</keyword>
<accession>A0A1G9Z8S8</accession>
<reference evidence="2" key="1">
    <citation type="submission" date="2016-10" db="EMBL/GenBank/DDBJ databases">
        <authorList>
            <person name="Varghese N."/>
            <person name="Submissions S."/>
        </authorList>
    </citation>
    <scope>NUCLEOTIDE SEQUENCE [LARGE SCALE GENOMIC DNA]</scope>
    <source>
        <strain evidence="2">CGMCC 1.6494</strain>
    </source>
</reference>
<evidence type="ECO:0000313" key="2">
    <source>
        <dbReference type="Proteomes" id="UP000199677"/>
    </source>
</evidence>
<sequence>MVKMTLFVHVQQGVVEVEDGWLISVSLHYQHSIHLRYFLLDLS</sequence>
<dbReference type="EMBL" id="FNII01000003">
    <property type="protein sequence ID" value="SDN17759.1"/>
    <property type="molecule type" value="Genomic_DNA"/>
</dbReference>
<dbReference type="Proteomes" id="UP000199677">
    <property type="component" value="Unassembled WGS sequence"/>
</dbReference>
<gene>
    <name evidence="1" type="ORF">SAMN04487951_10319</name>
</gene>
<protein>
    <submittedName>
        <fullName evidence="1">Uncharacterized protein</fullName>
    </submittedName>
</protein>
<dbReference type="AlphaFoldDB" id="A0A1G9Z8S8"/>